<dbReference type="SUPFAM" id="SSF109604">
    <property type="entry name" value="HD-domain/PDEase-like"/>
    <property type="match status" value="1"/>
</dbReference>
<dbReference type="Gene3D" id="1.10.3210.10">
    <property type="entry name" value="Hypothetical protein af1432"/>
    <property type="match status" value="1"/>
</dbReference>
<sequence length="272" mass="30880">MPDLLGVHRRRFGDFVAKYRAMADGQLGNIDLKREHSLRVLDNAQLILKGIAGQGGLDAGLVETVHLAALYHDTGRFPQLVRYGTFKDKLSDDHGRMGVRALREEGLLEDLDPVRRKVVLSAVILHNRRNLPRGLPFGIDLAARAVRDADKLDIFLVMLEHLDCDSPLDKTITLGLEEDPEAYTPVVLEQVQGRSQANYMDMRYLNDFKLLLASWVYDLNFTSSRALLRERGHLNDLLKLMPDRPEFIELGRQLQTDLLRDQGENSPMTWAT</sequence>
<evidence type="ECO:0000259" key="1">
    <source>
        <dbReference type="SMART" id="SM00471"/>
    </source>
</evidence>
<dbReference type="CDD" id="cd00077">
    <property type="entry name" value="HDc"/>
    <property type="match status" value="1"/>
</dbReference>
<accession>A0A2Z6AYI8</accession>
<dbReference type="EMBL" id="AP017378">
    <property type="protein sequence ID" value="BBD08322.1"/>
    <property type="molecule type" value="Genomic_DNA"/>
</dbReference>
<reference evidence="2 3" key="1">
    <citation type="journal article" date="2018" name="Sci. Adv.">
        <title>Multi-heme cytochromes provide a pathway for survival in energy-limited environments.</title>
        <authorList>
            <person name="Deng X."/>
            <person name="Dohmae N."/>
            <person name="Nealson K.H."/>
            <person name="Hashimoto K."/>
            <person name="Okamoto A."/>
        </authorList>
    </citation>
    <scope>NUCLEOTIDE SEQUENCE [LARGE SCALE GENOMIC DNA]</scope>
    <source>
        <strain evidence="2 3">IS5</strain>
    </source>
</reference>
<name>A0A2Z6AYI8_9BACT</name>
<dbReference type="InterPro" id="IPR003607">
    <property type="entry name" value="HD/PDEase_dom"/>
</dbReference>
<dbReference type="Pfam" id="PF01966">
    <property type="entry name" value="HD"/>
    <property type="match status" value="1"/>
</dbReference>
<dbReference type="KEGG" id="dfl:DFE_1596"/>
<dbReference type="RefSeq" id="WP_172961676.1">
    <property type="nucleotide sequence ID" value="NZ_AP017378.1"/>
</dbReference>
<gene>
    <name evidence="2" type="ORF">DFE_1596</name>
</gene>
<dbReference type="Proteomes" id="UP000269883">
    <property type="component" value="Chromosome"/>
</dbReference>
<protein>
    <submittedName>
        <fullName evidence="2">Metal-dependent phosphohydrolase HD sub domain protein</fullName>
    </submittedName>
</protein>
<dbReference type="GO" id="GO:0016787">
    <property type="term" value="F:hydrolase activity"/>
    <property type="evidence" value="ECO:0007669"/>
    <property type="project" value="UniProtKB-KW"/>
</dbReference>
<dbReference type="InterPro" id="IPR006674">
    <property type="entry name" value="HD_domain"/>
</dbReference>
<keyword evidence="3" id="KW-1185">Reference proteome</keyword>
<feature type="domain" description="HD/PDEase" evidence="1">
    <location>
        <begin position="29"/>
        <end position="164"/>
    </location>
</feature>
<proteinExistence type="predicted"/>
<dbReference type="AlphaFoldDB" id="A0A2Z6AYI8"/>
<keyword evidence="2" id="KW-0378">Hydrolase</keyword>
<evidence type="ECO:0000313" key="3">
    <source>
        <dbReference type="Proteomes" id="UP000269883"/>
    </source>
</evidence>
<organism evidence="2 3">
    <name type="scientific">Desulfovibrio ferrophilus</name>
    <dbReference type="NCBI Taxonomy" id="241368"/>
    <lineage>
        <taxon>Bacteria</taxon>
        <taxon>Pseudomonadati</taxon>
        <taxon>Thermodesulfobacteriota</taxon>
        <taxon>Desulfovibrionia</taxon>
        <taxon>Desulfovibrionales</taxon>
        <taxon>Desulfovibrionaceae</taxon>
        <taxon>Desulfovibrio</taxon>
    </lineage>
</organism>
<evidence type="ECO:0000313" key="2">
    <source>
        <dbReference type="EMBL" id="BBD08322.1"/>
    </source>
</evidence>
<dbReference type="SMART" id="SM00471">
    <property type="entry name" value="HDc"/>
    <property type="match status" value="1"/>
</dbReference>